<evidence type="ECO:0008006" key="3">
    <source>
        <dbReference type="Google" id="ProtNLM"/>
    </source>
</evidence>
<proteinExistence type="predicted"/>
<reference evidence="1 2" key="1">
    <citation type="journal article" date="2018" name="ISME J.">
        <title>Endosymbiont genomes yield clues of tubeworm success.</title>
        <authorList>
            <person name="Li Y."/>
            <person name="Liles M.R."/>
            <person name="Halanych K.M."/>
        </authorList>
    </citation>
    <scope>NUCLEOTIDE SEQUENCE [LARGE SCALE GENOMIC DNA]</scope>
    <source>
        <strain evidence="1">A1462</strain>
    </source>
</reference>
<dbReference type="Proteomes" id="UP000254771">
    <property type="component" value="Unassembled WGS sequence"/>
</dbReference>
<comment type="caution">
    <text evidence="1">The sequence shown here is derived from an EMBL/GenBank/DDBJ whole genome shotgun (WGS) entry which is preliminary data.</text>
</comment>
<gene>
    <name evidence="1" type="ORF">DIZ78_04670</name>
</gene>
<organism evidence="1 2">
    <name type="scientific">endosymbiont of Escarpia spicata</name>
    <dbReference type="NCBI Taxonomy" id="2200908"/>
    <lineage>
        <taxon>Bacteria</taxon>
        <taxon>Pseudomonadati</taxon>
        <taxon>Pseudomonadota</taxon>
        <taxon>Gammaproteobacteria</taxon>
        <taxon>sulfur-oxidizing symbionts</taxon>
    </lineage>
</organism>
<dbReference type="SUPFAM" id="SSF55729">
    <property type="entry name" value="Acyl-CoA N-acyltransferases (Nat)"/>
    <property type="match status" value="1"/>
</dbReference>
<accession>A0A370DRX0</accession>
<dbReference type="AlphaFoldDB" id="A0A370DRX0"/>
<evidence type="ECO:0000313" key="1">
    <source>
        <dbReference type="EMBL" id="RDH87838.1"/>
    </source>
</evidence>
<keyword evidence="2" id="KW-1185">Reference proteome</keyword>
<dbReference type="EMBL" id="QFXE01000005">
    <property type="protein sequence ID" value="RDH87838.1"/>
    <property type="molecule type" value="Genomic_DNA"/>
</dbReference>
<name>A0A370DRX0_9GAMM</name>
<sequence length="354" mass="41190">MNYSVIKADLKQDREVIIRFWNENHDQDRVLDPKFSWIYEGNPDGETHVWMLIHQDDQEIVGLSAVFSKKVLVGGAVCKAGISGDFFVQKEHRSLGPALMLIDTIAKSEEIEDIDFLYGFPNDAARLIFRRVGYKKLGLLVGRVRIFQSKKYLIKKGLPEFLAGIISPLTDSLLSIMSPETWDFDFFRHYSKIVDELGSDYDELRRGLNIYKSISVPNKSSQYMNWKYGQDPYQRNKFFCLYMREDNALVGCIAFSITDGFAEIRDLVVSDEYPALDDLVYRFLEYSRKLDVLGVKYVLLEKSRMEKDLSRFDFFPQKTPRDIVVLVRNKDLLTNEVSILNENKWILFNTDQDT</sequence>
<evidence type="ECO:0000313" key="2">
    <source>
        <dbReference type="Proteomes" id="UP000254771"/>
    </source>
</evidence>
<dbReference type="Gene3D" id="3.40.630.30">
    <property type="match status" value="1"/>
</dbReference>
<protein>
    <recommendedName>
        <fullName evidence="3">N-acetyltransferase domain-containing protein</fullName>
    </recommendedName>
</protein>
<dbReference type="InterPro" id="IPR016181">
    <property type="entry name" value="Acyl_CoA_acyltransferase"/>
</dbReference>